<evidence type="ECO:0000256" key="2">
    <source>
        <dbReference type="ARBA" id="ARBA00004481"/>
    </source>
</evidence>
<keyword evidence="5" id="KW-0333">Golgi apparatus</keyword>
<dbReference type="PANTHER" id="PTHR12820">
    <property type="entry name" value="VACUOLAR SORTING PROTEIN 53"/>
    <property type="match status" value="1"/>
</dbReference>
<sequence length="830" mass="93303">MVSVTNYQFLFDLLSTSYAVILKLIEIFKITDLREKFKSIKQVLKSHVFSDFSSVYLASLSYVFELMPPSSQALSTRADLLCYWFSVLKRVLGPTLNQRPSSIGELGHAFNILFPSDKGQISQIKDARIDALLSTYWVEFLMERNVHWPSYFVLTFPLCCLFSLHSLGTGKETEDTHLLQQLSDACLVVDALEPSVREELVKSFCSRELTSYQQIFEGAGISISWLLLVSVVFEVNFDKQELQIWYNLLLTELAKLDKTERRYAWIKRRLRTNEEIWKLFPPSWHVPYLLCIQFCKLTRTQLVEILNNLKEKPDVGTLLLALQRTLEFEEELAEKFGDGSSRESVSDVGENKTVYGNRTVSTFGRNMRKGLLHIMEMKLRHVGKMTTKIVQFSGDHLIMLRILPDGICGTGREDSYGESGKTCPETWNIEEGSQTNILSSSMQVFLIIRRSLKRCSALTKNQTLFNLFQVFQRILKAYASKLFARLTKGGTGMDGQIKTSDRNERMICYIVNTAEYCHKTSEELAENVCKIVDPQYADRIDMSEVQDEFSAVITKALVTLVHGIETKFDAEMAAMTRVPWGTLESVGDQSEYVNGINTILTSSVPVLGSLLSPIYFQFFLDKLASSLGPRFYLNIFKCKHISETGAQQVYVLLTLTMLLDTQAVKTILLDIPNLGKQKSAAAGYSKFVSREMSKAEALLKVILSPVDSVSDTYCALLPEGTPSEFQRILDLKGLKRTEQQSILDDYNKRGAGTNGPNLKPVVPAAPNTSVAPDVASPSSPGIIPLKEEIVARAAALGRGAATTGIRRLLSFTDSTTRDRKDGTFRKLFIG</sequence>
<dbReference type="Proteomes" id="UP001318860">
    <property type="component" value="Unassembled WGS sequence"/>
</dbReference>
<dbReference type="InterPro" id="IPR039766">
    <property type="entry name" value="Vps53"/>
</dbReference>
<evidence type="ECO:0000256" key="6">
    <source>
        <dbReference type="ARBA" id="ARBA00023136"/>
    </source>
</evidence>
<dbReference type="PANTHER" id="PTHR12820:SF0">
    <property type="entry name" value="VACUOLAR PROTEIN SORTING-ASSOCIATED PROTEIN 53 HOMOLOG"/>
    <property type="match status" value="1"/>
</dbReference>
<comment type="similarity">
    <text evidence="3">Belongs to the VPS53 family.</text>
</comment>
<dbReference type="Pfam" id="PF04100">
    <property type="entry name" value="Vps53_N"/>
    <property type="match status" value="2"/>
</dbReference>
<accession>A0ABR0WDB1</accession>
<keyword evidence="4" id="KW-0967">Endosome</keyword>
<evidence type="ECO:0000313" key="10">
    <source>
        <dbReference type="Proteomes" id="UP001318860"/>
    </source>
</evidence>
<protein>
    <submittedName>
        <fullName evidence="9">Uncharacterized protein</fullName>
    </submittedName>
</protein>
<dbReference type="EMBL" id="JABTTQ020000012">
    <property type="protein sequence ID" value="KAK6144828.1"/>
    <property type="molecule type" value="Genomic_DNA"/>
</dbReference>
<organism evidence="9 10">
    <name type="scientific">Rehmannia glutinosa</name>
    <name type="common">Chinese foxglove</name>
    <dbReference type="NCBI Taxonomy" id="99300"/>
    <lineage>
        <taxon>Eukaryota</taxon>
        <taxon>Viridiplantae</taxon>
        <taxon>Streptophyta</taxon>
        <taxon>Embryophyta</taxon>
        <taxon>Tracheophyta</taxon>
        <taxon>Spermatophyta</taxon>
        <taxon>Magnoliopsida</taxon>
        <taxon>eudicotyledons</taxon>
        <taxon>Gunneridae</taxon>
        <taxon>Pentapetalae</taxon>
        <taxon>asterids</taxon>
        <taxon>lamiids</taxon>
        <taxon>Lamiales</taxon>
        <taxon>Orobanchaceae</taxon>
        <taxon>Rehmannieae</taxon>
        <taxon>Rehmannia</taxon>
    </lineage>
</organism>
<gene>
    <name evidence="9" type="ORF">DH2020_021648</name>
</gene>
<comment type="caution">
    <text evidence="9">The sequence shown here is derived from an EMBL/GenBank/DDBJ whole genome shotgun (WGS) entry which is preliminary data.</text>
</comment>
<evidence type="ECO:0000259" key="7">
    <source>
        <dbReference type="Pfam" id="PF04100"/>
    </source>
</evidence>
<evidence type="ECO:0000313" key="9">
    <source>
        <dbReference type="EMBL" id="KAK6144828.1"/>
    </source>
</evidence>
<evidence type="ECO:0000256" key="1">
    <source>
        <dbReference type="ARBA" id="ARBA00004150"/>
    </source>
</evidence>
<evidence type="ECO:0000259" key="8">
    <source>
        <dbReference type="Pfam" id="PF16854"/>
    </source>
</evidence>
<feature type="domain" description="Vps53 N-terminal" evidence="7">
    <location>
        <begin position="165"/>
        <end position="217"/>
    </location>
</feature>
<evidence type="ECO:0000256" key="5">
    <source>
        <dbReference type="ARBA" id="ARBA00023034"/>
    </source>
</evidence>
<feature type="domain" description="Vps53 N-terminal" evidence="7">
    <location>
        <begin position="251"/>
        <end position="345"/>
    </location>
</feature>
<evidence type="ECO:0000256" key="4">
    <source>
        <dbReference type="ARBA" id="ARBA00022753"/>
    </source>
</evidence>
<reference evidence="9 10" key="1">
    <citation type="journal article" date="2021" name="Comput. Struct. Biotechnol. J.">
        <title>De novo genome assembly of the potent medicinal plant Rehmannia glutinosa using nanopore technology.</title>
        <authorList>
            <person name="Ma L."/>
            <person name="Dong C."/>
            <person name="Song C."/>
            <person name="Wang X."/>
            <person name="Zheng X."/>
            <person name="Niu Y."/>
            <person name="Chen S."/>
            <person name="Feng W."/>
        </authorList>
    </citation>
    <scope>NUCLEOTIDE SEQUENCE [LARGE SCALE GENOMIC DNA]</scope>
    <source>
        <strain evidence="9">DH-2019</strain>
    </source>
</reference>
<keyword evidence="6" id="KW-0472">Membrane</keyword>
<proteinExistence type="inferred from homology"/>
<dbReference type="Gene3D" id="1.10.357.110">
    <property type="entry name" value="Vacuolar protein sorting-associated protein 53, C-terminus"/>
    <property type="match status" value="1"/>
</dbReference>
<dbReference type="InterPro" id="IPR031745">
    <property type="entry name" value="Vps53_C"/>
</dbReference>
<dbReference type="InterPro" id="IPR038260">
    <property type="entry name" value="Vps53_C_sf"/>
</dbReference>
<keyword evidence="10" id="KW-1185">Reference proteome</keyword>
<dbReference type="InterPro" id="IPR007234">
    <property type="entry name" value="Vps53_N"/>
</dbReference>
<name>A0ABR0WDB1_REHGL</name>
<evidence type="ECO:0000256" key="3">
    <source>
        <dbReference type="ARBA" id="ARBA00008628"/>
    </source>
</evidence>
<dbReference type="Pfam" id="PF16854">
    <property type="entry name" value="VPS53_C"/>
    <property type="match status" value="1"/>
</dbReference>
<comment type="subcellular location">
    <subcellularLocation>
        <location evidence="2">Endosome membrane</location>
        <topology evidence="2">Peripheral membrane protein</topology>
    </subcellularLocation>
    <subcellularLocation>
        <location evidence="1">Golgi apparatus</location>
        <location evidence="1">trans-Golgi network membrane</location>
        <topology evidence="1">Peripheral membrane protein</topology>
    </subcellularLocation>
</comment>
<feature type="domain" description="Vps53 C-terminal" evidence="8">
    <location>
        <begin position="657"/>
        <end position="734"/>
    </location>
</feature>